<dbReference type="SUPFAM" id="SSF103473">
    <property type="entry name" value="MFS general substrate transporter"/>
    <property type="match status" value="1"/>
</dbReference>
<dbReference type="Gene3D" id="1.20.1250.20">
    <property type="entry name" value="MFS general substrate transporter like domains"/>
    <property type="match status" value="1"/>
</dbReference>
<feature type="transmembrane region" description="Helical" evidence="1">
    <location>
        <begin position="347"/>
        <end position="364"/>
    </location>
</feature>
<feature type="transmembrane region" description="Helical" evidence="1">
    <location>
        <begin position="74"/>
        <end position="91"/>
    </location>
</feature>
<dbReference type="OrthoDB" id="5185461at2"/>
<feature type="transmembrane region" description="Helical" evidence="1">
    <location>
        <begin position="279"/>
        <end position="308"/>
    </location>
</feature>
<dbReference type="Proteomes" id="UP000181980">
    <property type="component" value="Unassembled WGS sequence"/>
</dbReference>
<dbReference type="EMBL" id="FNUC01000004">
    <property type="protein sequence ID" value="SEF18857.1"/>
    <property type="molecule type" value="Genomic_DNA"/>
</dbReference>
<feature type="transmembrane region" description="Helical" evidence="1">
    <location>
        <begin position="314"/>
        <end position="335"/>
    </location>
</feature>
<evidence type="ECO:0008006" key="4">
    <source>
        <dbReference type="Google" id="ProtNLM"/>
    </source>
</evidence>
<feature type="transmembrane region" description="Helical" evidence="1">
    <location>
        <begin position="216"/>
        <end position="236"/>
    </location>
</feature>
<feature type="transmembrane region" description="Helical" evidence="1">
    <location>
        <begin position="248"/>
        <end position="272"/>
    </location>
</feature>
<accession>A0A1H5Q0U0</accession>
<dbReference type="InterPro" id="IPR036259">
    <property type="entry name" value="MFS_trans_sf"/>
</dbReference>
<organism evidence="2 3">
    <name type="scientific">Jiangella alba</name>
    <dbReference type="NCBI Taxonomy" id="561176"/>
    <lineage>
        <taxon>Bacteria</taxon>
        <taxon>Bacillati</taxon>
        <taxon>Actinomycetota</taxon>
        <taxon>Actinomycetes</taxon>
        <taxon>Jiangellales</taxon>
        <taxon>Jiangellaceae</taxon>
        <taxon>Jiangella</taxon>
    </lineage>
</organism>
<dbReference type="AlphaFoldDB" id="A0A1H5Q0U0"/>
<evidence type="ECO:0000256" key="1">
    <source>
        <dbReference type="SAM" id="Phobius"/>
    </source>
</evidence>
<keyword evidence="1" id="KW-0812">Transmembrane</keyword>
<sequence>MTGGRPPRLPLFGSLALVCALETLFAAAVPALLLTRLAGAQYLVGVVIGAALGLGLLATPAATARLGRGAGRAVVAWCAAGLLVSGALSLTPAGLPVAAVVGTALVFGVARAVTMLALLTEVGRLGPASPGQGLNSAAQRLGSGLGGLAAGWVVAGERYAEGAALLATGAAVVALLSRWSTSGPAVAPGPARPLRRRFAETGALLRRDRAVQAASLVNLLVWLCVIVGNSLVPVALLDRGWSAASTGAGIVVLVLLRDLTSAAAGATCWPLVRRLPVAAVVAGATALQLAAVVVLLAGGFGIAALAAASVLSGAAVAVGIACANVVATTASWAAPERIPVRLAASQYLTGLPITAASILLVVALDDLGATTALVLTAAATALAGAAAAGRLVAGVR</sequence>
<reference evidence="3" key="1">
    <citation type="submission" date="2016-10" db="EMBL/GenBank/DDBJ databases">
        <authorList>
            <person name="Varghese N."/>
            <person name="Submissions S."/>
        </authorList>
    </citation>
    <scope>NUCLEOTIDE SEQUENCE [LARGE SCALE GENOMIC DNA]</scope>
    <source>
        <strain evidence="3">DSM 45237</strain>
    </source>
</reference>
<name>A0A1H5Q0U0_9ACTN</name>
<evidence type="ECO:0000313" key="3">
    <source>
        <dbReference type="Proteomes" id="UP000181980"/>
    </source>
</evidence>
<feature type="transmembrane region" description="Helical" evidence="1">
    <location>
        <begin position="97"/>
        <end position="119"/>
    </location>
</feature>
<gene>
    <name evidence="2" type="ORF">SAMN04488561_6928</name>
</gene>
<dbReference type="STRING" id="561176.SAMN04488561_6928"/>
<dbReference type="RefSeq" id="WP_069111383.1">
    <property type="nucleotide sequence ID" value="NZ_FNUC01000004.1"/>
</dbReference>
<protein>
    <recommendedName>
        <fullName evidence="4">Major Facilitator Superfamily protein</fullName>
    </recommendedName>
</protein>
<feature type="transmembrane region" description="Helical" evidence="1">
    <location>
        <begin position="42"/>
        <end position="62"/>
    </location>
</feature>
<keyword evidence="3" id="KW-1185">Reference proteome</keyword>
<evidence type="ECO:0000313" key="2">
    <source>
        <dbReference type="EMBL" id="SEF18857.1"/>
    </source>
</evidence>
<feature type="transmembrane region" description="Helical" evidence="1">
    <location>
        <begin position="370"/>
        <end position="393"/>
    </location>
</feature>
<keyword evidence="1" id="KW-0472">Membrane</keyword>
<proteinExistence type="predicted"/>
<keyword evidence="1" id="KW-1133">Transmembrane helix</keyword>